<sequence>MSLSGSSYQDIATYLPGDTLNFKLDYTINTDVSQFKVQNVDASDIHAKLKKSADEPGTDLTATNNSPGNFTIKDPASKPLLANSTIEITFSKTISKTDTPPNSVASQVTAYAKPIITNQVISADSNKVTAYLMDTTYFTSVPDRIDFGSLIKNATGIYGDSSTASSLKVTHYSPSTSSNYQVKVAYDSTDANQQLTSTSGQKINDVNALQLKQSDGSYAPLTSDGLPLNSTGFNKLGVTDLTPYINNKWRLMVNNPQAGNYKGTIKWTLTSSLE</sequence>
<evidence type="ECO:0000313" key="2">
    <source>
        <dbReference type="EMBL" id="UQS82500.1"/>
    </source>
</evidence>
<feature type="compositionally biased region" description="Polar residues" evidence="1">
    <location>
        <begin position="60"/>
        <end position="69"/>
    </location>
</feature>
<accession>A0ABY4PA68</accession>
<evidence type="ECO:0000256" key="1">
    <source>
        <dbReference type="SAM" id="MobiDB-lite"/>
    </source>
</evidence>
<organism evidence="2 3">
    <name type="scientific">Bombilactobacillus folatiphilus</name>
    <dbReference type="NCBI Taxonomy" id="2923362"/>
    <lineage>
        <taxon>Bacteria</taxon>
        <taxon>Bacillati</taxon>
        <taxon>Bacillota</taxon>
        <taxon>Bacilli</taxon>
        <taxon>Lactobacillales</taxon>
        <taxon>Lactobacillaceae</taxon>
        <taxon>Bombilactobacillus</taxon>
    </lineage>
</organism>
<dbReference type="RefSeq" id="WP_249514778.1">
    <property type="nucleotide sequence ID" value="NZ_CP093366.1"/>
</dbReference>
<feature type="region of interest" description="Disordered" evidence="1">
    <location>
        <begin position="53"/>
        <end position="74"/>
    </location>
</feature>
<reference evidence="2" key="1">
    <citation type="journal article" date="2022" name="Int. J. Syst. Evol. Microbiol.">
        <title>Apilactobacillus apisilvae sp. nov., Nicolia spurrieriana gen. nov. sp. nov., Bombilactobacillus folatiphilus sp. nov. and Bombilactobacillus thymidiniphilus sp. nov., four new lactic acid bacterial isolates from stingless bees Tetragonula carbonaria and Austroplebeia australis.</title>
        <authorList>
            <person name="Oliphant S.A."/>
            <person name="Watson-Haigh N.S."/>
            <person name="Sumby K.M."/>
            <person name="Gardner J."/>
            <person name="Groom S."/>
            <person name="Jiranek V."/>
        </authorList>
    </citation>
    <scope>NUCLEOTIDE SEQUENCE</scope>
    <source>
        <strain evidence="2">SG4_D2</strain>
    </source>
</reference>
<name>A0ABY4PA68_9LACO</name>
<protein>
    <recommendedName>
        <fullName evidence="4">Cell surface protein</fullName>
    </recommendedName>
</protein>
<proteinExistence type="predicted"/>
<keyword evidence="3" id="KW-1185">Reference proteome</keyword>
<evidence type="ECO:0008006" key="4">
    <source>
        <dbReference type="Google" id="ProtNLM"/>
    </source>
</evidence>
<evidence type="ECO:0000313" key="3">
    <source>
        <dbReference type="Proteomes" id="UP000831495"/>
    </source>
</evidence>
<gene>
    <name evidence="2" type="ORF">MOO45_02285</name>
</gene>
<dbReference type="Proteomes" id="UP000831495">
    <property type="component" value="Chromosome"/>
</dbReference>
<dbReference type="EMBL" id="CP093366">
    <property type="protein sequence ID" value="UQS82500.1"/>
    <property type="molecule type" value="Genomic_DNA"/>
</dbReference>